<name>A0A8S0YAR9_9GAMM</name>
<sequence length="143" mass="16246">MGIADNSFDTITLHEVIEHISDPIPLLKECARILRPNGVLLIGTGNTDSWTRQIQKSKWDFFDMKRHAGHISFFSPKSLNVLASQAGFSVVKVITHSVKFYEKGEIPPVLYRLVKVFTELLNLPARLLNKGHQMEVYLRVTKS</sequence>
<evidence type="ECO:0008006" key="3">
    <source>
        <dbReference type="Google" id="ProtNLM"/>
    </source>
</evidence>
<protein>
    <recommendedName>
        <fullName evidence="3">Methyltransferase type 11 domain-containing protein</fullName>
    </recommendedName>
</protein>
<comment type="caution">
    <text evidence="1">The sequence shown here is derived from an EMBL/GenBank/DDBJ whole genome shotgun (WGS) entry which is preliminary data.</text>
</comment>
<evidence type="ECO:0000313" key="1">
    <source>
        <dbReference type="EMBL" id="CAA9892437.1"/>
    </source>
</evidence>
<dbReference type="RefSeq" id="WP_174627211.1">
    <property type="nucleotide sequence ID" value="NZ_CADCXN010000102.1"/>
</dbReference>
<gene>
    <name evidence="1" type="ORF">METHB2_70044</name>
</gene>
<accession>A0A8S0YAR9</accession>
<dbReference type="AlphaFoldDB" id="A0A8S0YAR9"/>
<dbReference type="Gene3D" id="3.40.50.150">
    <property type="entry name" value="Vaccinia Virus protein VP39"/>
    <property type="match status" value="1"/>
</dbReference>
<dbReference type="EMBL" id="CADCXN010000102">
    <property type="protein sequence ID" value="CAA9892437.1"/>
    <property type="molecule type" value="Genomic_DNA"/>
</dbReference>
<dbReference type="Pfam" id="PF13489">
    <property type="entry name" value="Methyltransf_23"/>
    <property type="match status" value="1"/>
</dbReference>
<keyword evidence="2" id="KW-1185">Reference proteome</keyword>
<dbReference type="InterPro" id="IPR029063">
    <property type="entry name" value="SAM-dependent_MTases_sf"/>
</dbReference>
<proteinExistence type="predicted"/>
<dbReference type="Proteomes" id="UP000494216">
    <property type="component" value="Unassembled WGS sequence"/>
</dbReference>
<organism evidence="1 2">
    <name type="scientific">Candidatus Methylobacter favarea</name>
    <dbReference type="NCBI Taxonomy" id="2707345"/>
    <lineage>
        <taxon>Bacteria</taxon>
        <taxon>Pseudomonadati</taxon>
        <taxon>Pseudomonadota</taxon>
        <taxon>Gammaproteobacteria</taxon>
        <taxon>Methylococcales</taxon>
        <taxon>Methylococcaceae</taxon>
        <taxon>Methylobacter</taxon>
    </lineage>
</organism>
<reference evidence="1 2" key="1">
    <citation type="submission" date="2020-02" db="EMBL/GenBank/DDBJ databases">
        <authorList>
            <person name="Hogendoorn C."/>
        </authorList>
    </citation>
    <scope>NUCLEOTIDE SEQUENCE [LARGE SCALE GENOMIC DNA]</scope>
    <source>
        <strain evidence="1">METHB21</strain>
    </source>
</reference>
<evidence type="ECO:0000313" key="2">
    <source>
        <dbReference type="Proteomes" id="UP000494216"/>
    </source>
</evidence>
<dbReference type="SUPFAM" id="SSF53335">
    <property type="entry name" value="S-adenosyl-L-methionine-dependent methyltransferases"/>
    <property type="match status" value="1"/>
</dbReference>